<dbReference type="InterPro" id="IPR007269">
    <property type="entry name" value="ICMT_MeTrfase"/>
</dbReference>
<feature type="transmembrane region" description="Helical" evidence="5">
    <location>
        <begin position="67"/>
        <end position="88"/>
    </location>
</feature>
<keyword evidence="6" id="KW-0489">Methyltransferase</keyword>
<reference evidence="7" key="4">
    <citation type="submission" date="2020-10" db="EMBL/GenBank/DDBJ databases">
        <authorList>
            <person name="Bassil N.M."/>
            <person name="Lloyd J.R."/>
        </authorList>
    </citation>
    <scope>NUCLEOTIDE SEQUENCE</scope>
    <source>
        <strain evidence="7">NB2006</strain>
    </source>
</reference>
<reference evidence="7 8" key="3">
    <citation type="journal article" date="2019" name="Int. J. Syst. Evol. Microbiol.">
        <title>Anaerobacillus isosaccharinicus sp. nov., an alkaliphilic bacterium which degrades isosaccharinic acid.</title>
        <authorList>
            <person name="Bassil N.M."/>
            <person name="Lloyd J.R."/>
        </authorList>
    </citation>
    <scope>NUCLEOTIDE SEQUENCE [LARGE SCALE GENOMIC DNA]</scope>
    <source>
        <strain evidence="7 8">NB2006</strain>
    </source>
</reference>
<sequence length="186" mass="21591">MIAIYLLIFIVIAQRLVEVIIANQNASWIKSQGGYEVGREHYRYLVLLHTLFFVSLLIEVTVRPPTFATWIAIPFVIFLIAQVGRIWALTSLGRFWNTRIMVLPGAKVVAKGPYRFIRHPNYAIVITEILVFPLVFQAYWTAVIFTILNAIILSIRIRVEENALREVTNYESEFEKRGRFVPSYEE</sequence>
<organism evidence="6 8">
    <name type="scientific">Anaerobacillus isosaccharinicus</name>
    <dbReference type="NCBI Taxonomy" id="1532552"/>
    <lineage>
        <taxon>Bacteria</taxon>
        <taxon>Bacillati</taxon>
        <taxon>Bacillota</taxon>
        <taxon>Bacilli</taxon>
        <taxon>Bacillales</taxon>
        <taxon>Bacillaceae</taxon>
        <taxon>Anaerobacillus</taxon>
    </lineage>
</organism>
<dbReference type="PANTHER" id="PTHR43847:SF1">
    <property type="entry name" value="BLL3993 PROTEIN"/>
    <property type="match status" value="1"/>
</dbReference>
<evidence type="ECO:0000256" key="4">
    <source>
        <dbReference type="ARBA" id="ARBA00023136"/>
    </source>
</evidence>
<evidence type="ECO:0000313" key="8">
    <source>
        <dbReference type="Proteomes" id="UP000180175"/>
    </source>
</evidence>
<evidence type="ECO:0000256" key="3">
    <source>
        <dbReference type="ARBA" id="ARBA00022989"/>
    </source>
</evidence>
<dbReference type="GO" id="GO:0032259">
    <property type="term" value="P:methylation"/>
    <property type="evidence" value="ECO:0007669"/>
    <property type="project" value="UniProtKB-KW"/>
</dbReference>
<dbReference type="InterPro" id="IPR052527">
    <property type="entry name" value="Metal_cation-efflux_comp"/>
</dbReference>
<accession>A0A1S2M3S3</accession>
<reference evidence="6 8" key="1">
    <citation type="submission" date="2016-10" db="EMBL/GenBank/DDBJ databases">
        <title>Draft genome sequences of four alkaliphilic bacteria belonging to the Anaerobacillus genus.</title>
        <authorList>
            <person name="Bassil N.M."/>
            <person name="Lloyd J.R."/>
        </authorList>
    </citation>
    <scope>NUCLEOTIDE SEQUENCE [LARGE SCALE GENOMIC DNA]</scope>
    <source>
        <strain evidence="6 8">NB2006</strain>
    </source>
</reference>
<proteinExistence type="predicted"/>
<evidence type="ECO:0000313" key="7">
    <source>
        <dbReference type="EMBL" id="QOY38335.1"/>
    </source>
</evidence>
<dbReference type="KEGG" id="aia:AWH56_012850"/>
<reference evidence="7 8" key="2">
    <citation type="journal article" date="2017" name="Genome Announc.">
        <title>Draft Genome Sequences of Four Alkaliphilic Bacteria Belonging to the Anaerobacillus Genus.</title>
        <authorList>
            <person name="Bassil N.M."/>
            <person name="Lloyd J.R."/>
        </authorList>
    </citation>
    <scope>NUCLEOTIDE SEQUENCE [LARGE SCALE GENOMIC DNA]</scope>
    <source>
        <strain evidence="7 8">NB2006</strain>
    </source>
</reference>
<keyword evidence="2 5" id="KW-0812">Transmembrane</keyword>
<comment type="subcellular location">
    <subcellularLocation>
        <location evidence="1">Membrane</location>
        <topology evidence="1">Multi-pass membrane protein</topology>
    </subcellularLocation>
</comment>
<dbReference type="PANTHER" id="PTHR43847">
    <property type="entry name" value="BLL3993 PROTEIN"/>
    <property type="match status" value="1"/>
</dbReference>
<dbReference type="EMBL" id="LQXD01000083">
    <property type="protein sequence ID" value="OIJ19093.1"/>
    <property type="molecule type" value="Genomic_DNA"/>
</dbReference>
<dbReference type="GO" id="GO:0004671">
    <property type="term" value="F:protein C-terminal S-isoprenylcysteine carboxyl O-methyltransferase activity"/>
    <property type="evidence" value="ECO:0007669"/>
    <property type="project" value="InterPro"/>
</dbReference>
<dbReference type="RefSeq" id="WP_071316987.1">
    <property type="nucleotide sequence ID" value="NZ_CP063356.2"/>
</dbReference>
<dbReference type="Gene3D" id="1.20.120.1630">
    <property type="match status" value="1"/>
</dbReference>
<keyword evidence="6" id="KW-0808">Transferase</keyword>
<evidence type="ECO:0000256" key="1">
    <source>
        <dbReference type="ARBA" id="ARBA00004141"/>
    </source>
</evidence>
<name>A0A1S2M3S3_9BACI</name>
<dbReference type="OrthoDB" id="7203053at2"/>
<evidence type="ECO:0000313" key="6">
    <source>
        <dbReference type="EMBL" id="OIJ19093.1"/>
    </source>
</evidence>
<evidence type="ECO:0000256" key="5">
    <source>
        <dbReference type="SAM" id="Phobius"/>
    </source>
</evidence>
<keyword evidence="3 5" id="KW-1133">Transmembrane helix</keyword>
<evidence type="ECO:0000256" key="2">
    <source>
        <dbReference type="ARBA" id="ARBA00022692"/>
    </source>
</evidence>
<dbReference type="Proteomes" id="UP000180175">
    <property type="component" value="Chromosome"/>
</dbReference>
<dbReference type="GO" id="GO:0016020">
    <property type="term" value="C:membrane"/>
    <property type="evidence" value="ECO:0007669"/>
    <property type="project" value="UniProtKB-SubCell"/>
</dbReference>
<dbReference type="AlphaFoldDB" id="A0A1S2M3S3"/>
<feature type="transmembrane region" description="Helical" evidence="5">
    <location>
        <begin position="41"/>
        <end position="60"/>
    </location>
</feature>
<protein>
    <submittedName>
        <fullName evidence="6 7">Isoprenylcysteine carboxyl methyltransferase</fullName>
    </submittedName>
</protein>
<keyword evidence="4 5" id="KW-0472">Membrane</keyword>
<dbReference type="Pfam" id="PF04140">
    <property type="entry name" value="ICMT"/>
    <property type="match status" value="1"/>
</dbReference>
<gene>
    <name evidence="7" type="ORF">AWH56_012850</name>
    <name evidence="6" type="ORF">AWH56_09825</name>
</gene>
<dbReference type="EMBL" id="CP063356">
    <property type="protein sequence ID" value="QOY38335.1"/>
    <property type="molecule type" value="Genomic_DNA"/>
</dbReference>
<feature type="transmembrane region" description="Helical" evidence="5">
    <location>
        <begin position="122"/>
        <end position="155"/>
    </location>
</feature>
<keyword evidence="8" id="KW-1185">Reference proteome</keyword>